<organism evidence="2">
    <name type="scientific">Indivirus ILV1</name>
    <dbReference type="NCBI Taxonomy" id="1977633"/>
    <lineage>
        <taxon>Viruses</taxon>
        <taxon>Varidnaviria</taxon>
        <taxon>Bamfordvirae</taxon>
        <taxon>Nucleocytoviricota</taxon>
        <taxon>Megaviricetes</taxon>
        <taxon>Imitervirales</taxon>
        <taxon>Mimiviridae</taxon>
        <taxon>Klosneuvirinae</taxon>
        <taxon>Indivirus</taxon>
    </lineage>
</organism>
<dbReference type="Gene3D" id="2.40.50.90">
    <property type="match status" value="1"/>
</dbReference>
<protein>
    <submittedName>
        <fullName evidence="2">SNase-like protein</fullName>
    </submittedName>
</protein>
<reference evidence="2" key="1">
    <citation type="journal article" date="2017" name="Science">
        <title>Giant viruses with an expanded complement of translation system components.</title>
        <authorList>
            <person name="Schulz F."/>
            <person name="Yutin N."/>
            <person name="Ivanova N.N."/>
            <person name="Ortega D.R."/>
            <person name="Lee T.K."/>
            <person name="Vierheilig J."/>
            <person name="Daims H."/>
            <person name="Horn M."/>
            <person name="Wagner M."/>
            <person name="Jensen G.J."/>
            <person name="Kyrpides N.C."/>
            <person name="Koonin E.V."/>
            <person name="Woyke T."/>
        </authorList>
    </citation>
    <scope>NUCLEOTIDE SEQUENCE</scope>
    <source>
        <strain evidence="2">ILV1</strain>
    </source>
</reference>
<proteinExistence type="predicted"/>
<name>A0A1V0SCN3_9VIRU</name>
<feature type="domain" description="TNase-like" evidence="1">
    <location>
        <begin position="56"/>
        <end position="140"/>
    </location>
</feature>
<dbReference type="InterPro" id="IPR016071">
    <property type="entry name" value="Staphylococal_nuclease_OB-fold"/>
</dbReference>
<dbReference type="InterPro" id="IPR035437">
    <property type="entry name" value="SNase_OB-fold_sf"/>
</dbReference>
<accession>A0A1V0SCN3</accession>
<dbReference type="SUPFAM" id="SSF50199">
    <property type="entry name" value="Staphylococcal nuclease"/>
    <property type="match status" value="1"/>
</dbReference>
<gene>
    <name evidence="2" type="ORF">Indivirus_1_74</name>
</gene>
<sequence length="157" mass="18531">MTNIKIIETIDELEKLVDCPKFSLNGEVHLGKVISCYDGDTCRCIFKYNNEYKTFTIRMYGYDSPEMKPSTSIPEEDRILIKNKALDAKHRLETLILNQYIYIYCMDFDKYGRLLANIKLNIDDKKYINEIMVEEEYGYPYFGGTKRELYDDYSSSL</sequence>
<dbReference type="EMBL" id="KY684085">
    <property type="protein sequence ID" value="ARF09451.1"/>
    <property type="molecule type" value="Genomic_DNA"/>
</dbReference>
<evidence type="ECO:0000259" key="1">
    <source>
        <dbReference type="Pfam" id="PF00565"/>
    </source>
</evidence>
<evidence type="ECO:0000313" key="2">
    <source>
        <dbReference type="EMBL" id="ARF09451.1"/>
    </source>
</evidence>
<dbReference type="Pfam" id="PF00565">
    <property type="entry name" value="SNase"/>
    <property type="match status" value="1"/>
</dbReference>